<reference evidence="3" key="1">
    <citation type="submission" date="2016-10" db="EMBL/GenBank/DDBJ databases">
        <authorList>
            <person name="Varghese N."/>
            <person name="Submissions S."/>
        </authorList>
    </citation>
    <scope>NUCLEOTIDE SEQUENCE [LARGE SCALE GENOMIC DNA]</scope>
    <source>
        <strain evidence="3">CGMCC 1.7061</strain>
    </source>
</reference>
<gene>
    <name evidence="2" type="ORF">SAMN04487963_1755</name>
</gene>
<dbReference type="AlphaFoldDB" id="A0A1I4P1P4"/>
<accession>A0A1I4P1P4</accession>
<name>A0A1I4P1P4_9GAMM</name>
<dbReference type="InterPro" id="IPR000297">
    <property type="entry name" value="PPIase_PpiC"/>
</dbReference>
<organism evidence="2 3">
    <name type="scientific">Marinobacter zhejiangensis</name>
    <dbReference type="NCBI Taxonomy" id="488535"/>
    <lineage>
        <taxon>Bacteria</taxon>
        <taxon>Pseudomonadati</taxon>
        <taxon>Pseudomonadota</taxon>
        <taxon>Gammaproteobacteria</taxon>
        <taxon>Pseudomonadales</taxon>
        <taxon>Marinobacteraceae</taxon>
        <taxon>Marinobacter</taxon>
    </lineage>
</organism>
<evidence type="ECO:0000259" key="1">
    <source>
        <dbReference type="Pfam" id="PF13145"/>
    </source>
</evidence>
<keyword evidence="3" id="KW-1185">Reference proteome</keyword>
<dbReference type="STRING" id="488535.SAMN04487963_1755"/>
<protein>
    <submittedName>
        <fullName evidence="2">PPIC-type PPIASE domain-containing protein</fullName>
    </submittedName>
</protein>
<feature type="domain" description="PpiC" evidence="1">
    <location>
        <begin position="112"/>
        <end position="238"/>
    </location>
</feature>
<dbReference type="Pfam" id="PF13145">
    <property type="entry name" value="Rotamase_2"/>
    <property type="match status" value="1"/>
</dbReference>
<evidence type="ECO:0000313" key="2">
    <source>
        <dbReference type="EMBL" id="SFM21585.1"/>
    </source>
</evidence>
<dbReference type="GO" id="GO:0003755">
    <property type="term" value="F:peptidyl-prolyl cis-trans isomerase activity"/>
    <property type="evidence" value="ECO:0007669"/>
    <property type="project" value="InterPro"/>
</dbReference>
<evidence type="ECO:0000313" key="3">
    <source>
        <dbReference type="Proteomes" id="UP000198519"/>
    </source>
</evidence>
<sequence>MKNLVKEPLLHFFMLGALLFALYLSVSNDEAQPNTIYVTQQVIDNLKAQHSQTWQRTPTADELEQLVQGWLREEILFREGMAMGLAENDPIVRRRVSQKMTYLAETALPAEPTDSQLRLWLDNHPDDYLIQPRYSFRQVFLNPDHYDEPLTEVADKLLPRLKSGEGGITGDSRLLPQTFDGVTAYEVQRRFGDAFQSNLGLLPVGEWSGPVVSGLGAHLVLLTAHSPARPAVLAEVRQAVARDWLNAQAKQVQQQLYESLRGRYSVEYAVDDRMFSDREPEAE</sequence>
<dbReference type="RefSeq" id="WP_092021637.1">
    <property type="nucleotide sequence ID" value="NZ_FOUE01000002.1"/>
</dbReference>
<dbReference type="Proteomes" id="UP000198519">
    <property type="component" value="Unassembled WGS sequence"/>
</dbReference>
<proteinExistence type="predicted"/>
<dbReference type="EMBL" id="FOUE01000002">
    <property type="protein sequence ID" value="SFM21585.1"/>
    <property type="molecule type" value="Genomic_DNA"/>
</dbReference>